<evidence type="ECO:0000256" key="2">
    <source>
        <dbReference type="ARBA" id="ARBA00023239"/>
    </source>
</evidence>
<protein>
    <recommendedName>
        <fullName evidence="4">Endolytic peptidoglycan transglycosylase RlpA</fullName>
        <ecNumber evidence="4">4.2.2.-</ecNumber>
    </recommendedName>
</protein>
<keyword evidence="4" id="KW-0449">Lipoprotein</keyword>
<keyword evidence="4" id="KW-0564">Palmitate</keyword>
<comment type="caution">
    <text evidence="9">The sequence shown here is derived from an EMBL/GenBank/DDBJ whole genome shotgun (WGS) entry which is preliminary data.</text>
</comment>
<keyword evidence="4" id="KW-0472">Membrane</keyword>
<evidence type="ECO:0000256" key="1">
    <source>
        <dbReference type="ARBA" id="ARBA00022729"/>
    </source>
</evidence>
<dbReference type="SUPFAM" id="SSF110997">
    <property type="entry name" value="Sporulation related repeat"/>
    <property type="match status" value="1"/>
</dbReference>
<dbReference type="PANTHER" id="PTHR34183">
    <property type="entry name" value="ENDOLYTIC PEPTIDOGLYCAN TRANSGLYCOSYLASE RLPA"/>
    <property type="match status" value="1"/>
</dbReference>
<keyword evidence="3 4" id="KW-0961">Cell wall biogenesis/degradation</keyword>
<dbReference type="InterPro" id="IPR036908">
    <property type="entry name" value="RlpA-like_sf"/>
</dbReference>
<dbReference type="Proteomes" id="UP001620597">
    <property type="component" value="Unassembled WGS sequence"/>
</dbReference>
<evidence type="ECO:0000256" key="4">
    <source>
        <dbReference type="HAMAP-Rule" id="MF_02071"/>
    </source>
</evidence>
<dbReference type="PROSITE" id="PS51724">
    <property type="entry name" value="SPOR"/>
    <property type="match status" value="1"/>
</dbReference>
<dbReference type="CDD" id="cd22268">
    <property type="entry name" value="DPBB_RlpA-like"/>
    <property type="match status" value="1"/>
</dbReference>
<name>A0ABW8NDC2_9GAMM</name>
<dbReference type="InterPro" id="IPR012997">
    <property type="entry name" value="RplA"/>
</dbReference>
<feature type="signal peptide" evidence="7">
    <location>
        <begin position="1"/>
        <end position="22"/>
    </location>
</feature>
<dbReference type="Pfam" id="PF03330">
    <property type="entry name" value="DPBB_1"/>
    <property type="match status" value="1"/>
</dbReference>
<dbReference type="Pfam" id="PF05036">
    <property type="entry name" value="SPOR"/>
    <property type="match status" value="1"/>
</dbReference>
<evidence type="ECO:0000259" key="8">
    <source>
        <dbReference type="PROSITE" id="PS51724"/>
    </source>
</evidence>
<evidence type="ECO:0000256" key="6">
    <source>
        <dbReference type="SAM" id="MobiDB-lite"/>
    </source>
</evidence>
<evidence type="ECO:0000313" key="10">
    <source>
        <dbReference type="Proteomes" id="UP001620597"/>
    </source>
</evidence>
<comment type="function">
    <text evidence="4">Lytic transglycosylase with a strong preference for naked glycan strands that lack stem peptides.</text>
</comment>
<organism evidence="9 10">
    <name type="scientific">Oceanobacter antarcticus</name>
    <dbReference type="NCBI Taxonomy" id="3133425"/>
    <lineage>
        <taxon>Bacteria</taxon>
        <taxon>Pseudomonadati</taxon>
        <taxon>Pseudomonadota</taxon>
        <taxon>Gammaproteobacteria</taxon>
        <taxon>Oceanospirillales</taxon>
        <taxon>Oceanospirillaceae</taxon>
        <taxon>Oceanobacter</taxon>
    </lineage>
</organism>
<dbReference type="PANTHER" id="PTHR34183:SF1">
    <property type="entry name" value="ENDOLYTIC PEPTIDOGLYCAN TRANSGLYCOSYLASE RLPA"/>
    <property type="match status" value="1"/>
</dbReference>
<dbReference type="PROSITE" id="PS51257">
    <property type="entry name" value="PROKAR_LIPOPROTEIN"/>
    <property type="match status" value="1"/>
</dbReference>
<evidence type="ECO:0000313" key="9">
    <source>
        <dbReference type="EMBL" id="MFK4750906.1"/>
    </source>
</evidence>
<dbReference type="SUPFAM" id="SSF50685">
    <property type="entry name" value="Barwin-like endoglucanases"/>
    <property type="match status" value="1"/>
</dbReference>
<dbReference type="InterPro" id="IPR007730">
    <property type="entry name" value="SPOR-like_dom"/>
</dbReference>
<dbReference type="HAMAP" id="MF_02071">
    <property type="entry name" value="RlpA"/>
    <property type="match status" value="1"/>
</dbReference>
<reference evidence="9 10" key="1">
    <citation type="submission" date="2024-03" db="EMBL/GenBank/DDBJ databases">
        <title>High-quality draft genome sequence of Oceanobacter sp. wDCs-4.</title>
        <authorList>
            <person name="Dong C."/>
        </authorList>
    </citation>
    <scope>NUCLEOTIDE SEQUENCE [LARGE SCALE GENOMIC DNA]</scope>
    <source>
        <strain evidence="10">wDCs-4</strain>
    </source>
</reference>
<dbReference type="Gene3D" id="2.40.40.10">
    <property type="entry name" value="RlpA-like domain"/>
    <property type="match status" value="1"/>
</dbReference>
<evidence type="ECO:0000256" key="5">
    <source>
        <dbReference type="RuleBase" id="RU003495"/>
    </source>
</evidence>
<sequence length="256" mass="28471">MKTGLWLIMALLLSACSSRYQHREDFSPPVPPDLSTLKEPTPTSEALSVMGNGPTYKVLGKRYQVLEQPRTFREAGTASWYGMKFHGHATANGEIYDVYQFTAAHKTLPLPSYVKVTRQDNGKSVVVRVNDRGPFYKDRIIDLSYVAAHKIGLDISGTAPVTIELLKPPLPDKVRWVQVSALSDQPSANKQQQALRDALKPLTWPVEVYQGKLNGKPLHKVRIGPVPEGKPLQDLLARLDKLHINNPVVLGAHQLN</sequence>
<accession>A0ABW8NDC2</accession>
<comment type="subcellular location">
    <subcellularLocation>
        <location evidence="4">Cell membrane</location>
        <topology evidence="4">Lipid-anchor</topology>
    </subcellularLocation>
</comment>
<comment type="similarity">
    <text evidence="4 5">Belongs to the RlpA family.</text>
</comment>
<keyword evidence="2 4" id="KW-0456">Lyase</keyword>
<feature type="chain" id="PRO_5046324230" description="Endolytic peptidoglycan transglycosylase RlpA" evidence="7">
    <location>
        <begin position="23"/>
        <end position="256"/>
    </location>
</feature>
<keyword evidence="1 7" id="KW-0732">Signal</keyword>
<evidence type="ECO:0000256" key="7">
    <source>
        <dbReference type="SAM" id="SignalP"/>
    </source>
</evidence>
<feature type="region of interest" description="Disordered" evidence="6">
    <location>
        <begin position="24"/>
        <end position="46"/>
    </location>
</feature>
<dbReference type="InterPro" id="IPR036680">
    <property type="entry name" value="SPOR-like_sf"/>
</dbReference>
<dbReference type="InterPro" id="IPR009009">
    <property type="entry name" value="RlpA-like_DPBB"/>
</dbReference>
<dbReference type="RefSeq" id="WP_416204449.1">
    <property type="nucleotide sequence ID" value="NZ_JBBKTX010000001.1"/>
</dbReference>
<gene>
    <name evidence="4" type="primary">rlpA</name>
    <name evidence="9" type="ORF">WG929_00650</name>
</gene>
<feature type="domain" description="SPOR" evidence="8">
    <location>
        <begin position="169"/>
        <end position="252"/>
    </location>
</feature>
<proteinExistence type="inferred from homology"/>
<dbReference type="EC" id="4.2.2.-" evidence="4"/>
<dbReference type="EMBL" id="JBBKTX010000001">
    <property type="protein sequence ID" value="MFK4750906.1"/>
    <property type="molecule type" value="Genomic_DNA"/>
</dbReference>
<evidence type="ECO:0000256" key="3">
    <source>
        <dbReference type="ARBA" id="ARBA00023316"/>
    </source>
</evidence>
<keyword evidence="10" id="KW-1185">Reference proteome</keyword>
<dbReference type="InterPro" id="IPR034718">
    <property type="entry name" value="RlpA"/>
</dbReference>
<dbReference type="NCBIfam" id="TIGR00413">
    <property type="entry name" value="rlpA"/>
    <property type="match status" value="1"/>
</dbReference>
<keyword evidence="4" id="KW-1003">Cell membrane</keyword>